<dbReference type="GO" id="GO:0005524">
    <property type="term" value="F:ATP binding"/>
    <property type="evidence" value="ECO:0007669"/>
    <property type="project" value="UniProtKB-KW"/>
</dbReference>
<organism evidence="6 7">
    <name type="scientific">Reichenbachiella ulvae</name>
    <dbReference type="NCBI Taxonomy" id="2980104"/>
    <lineage>
        <taxon>Bacteria</taxon>
        <taxon>Pseudomonadati</taxon>
        <taxon>Bacteroidota</taxon>
        <taxon>Cytophagia</taxon>
        <taxon>Cytophagales</taxon>
        <taxon>Reichenbachiellaceae</taxon>
        <taxon>Reichenbachiella</taxon>
    </lineage>
</organism>
<dbReference type="RefSeq" id="WP_264140273.1">
    <property type="nucleotide sequence ID" value="NZ_JAOYOD010000001.1"/>
</dbReference>
<evidence type="ECO:0000259" key="5">
    <source>
        <dbReference type="PROSITE" id="PS50893"/>
    </source>
</evidence>
<evidence type="ECO:0000313" key="6">
    <source>
        <dbReference type="EMBL" id="MCV9389352.1"/>
    </source>
</evidence>
<dbReference type="PANTHER" id="PTHR42855">
    <property type="entry name" value="ABC TRANSPORTER ATP-BINDING SUBUNIT"/>
    <property type="match status" value="1"/>
</dbReference>
<proteinExistence type="predicted"/>
<evidence type="ECO:0000256" key="2">
    <source>
        <dbReference type="ARBA" id="ARBA00022840"/>
    </source>
</evidence>
<accession>A0ABT3D063</accession>
<dbReference type="CDD" id="cd03221">
    <property type="entry name" value="ABCF_EF-3"/>
    <property type="match status" value="2"/>
</dbReference>
<dbReference type="InterPro" id="IPR037118">
    <property type="entry name" value="Val-tRNA_synth_C_sf"/>
</dbReference>
<feature type="domain" description="ABC transporter" evidence="5">
    <location>
        <begin position="6"/>
        <end position="254"/>
    </location>
</feature>
<dbReference type="SUPFAM" id="SSF52540">
    <property type="entry name" value="P-loop containing nucleoside triphosphate hydrolases"/>
    <property type="match status" value="2"/>
</dbReference>
<comment type="caution">
    <text evidence="6">The sequence shown here is derived from an EMBL/GenBank/DDBJ whole genome shotgun (WGS) entry which is preliminary data.</text>
</comment>
<feature type="coiled-coil region" evidence="3">
    <location>
        <begin position="561"/>
        <end position="619"/>
    </location>
</feature>
<dbReference type="EMBL" id="JAOYOD010000001">
    <property type="protein sequence ID" value="MCV9389352.1"/>
    <property type="molecule type" value="Genomic_DNA"/>
</dbReference>
<feature type="compositionally biased region" description="Polar residues" evidence="4">
    <location>
        <begin position="538"/>
        <end position="547"/>
    </location>
</feature>
<keyword evidence="3" id="KW-0175">Coiled coil</keyword>
<dbReference type="Proteomes" id="UP001300692">
    <property type="component" value="Unassembled WGS sequence"/>
</dbReference>
<evidence type="ECO:0000313" key="7">
    <source>
        <dbReference type="Proteomes" id="UP001300692"/>
    </source>
</evidence>
<dbReference type="InterPro" id="IPR032524">
    <property type="entry name" value="ABC_tran_C"/>
</dbReference>
<dbReference type="Pfam" id="PF12848">
    <property type="entry name" value="ABC_tran_Xtn"/>
    <property type="match status" value="1"/>
</dbReference>
<keyword evidence="2 6" id="KW-0067">ATP-binding</keyword>
<dbReference type="Pfam" id="PF00005">
    <property type="entry name" value="ABC_tran"/>
    <property type="match status" value="2"/>
</dbReference>
<gene>
    <name evidence="6" type="ORF">N7U62_21985</name>
</gene>
<dbReference type="InterPro" id="IPR003439">
    <property type="entry name" value="ABC_transporter-like_ATP-bd"/>
</dbReference>
<evidence type="ECO:0000256" key="1">
    <source>
        <dbReference type="ARBA" id="ARBA00022741"/>
    </source>
</evidence>
<dbReference type="SMART" id="SM00382">
    <property type="entry name" value="AAA"/>
    <property type="match status" value="2"/>
</dbReference>
<dbReference type="Gene3D" id="3.40.50.300">
    <property type="entry name" value="P-loop containing nucleotide triphosphate hydrolases"/>
    <property type="match status" value="2"/>
</dbReference>
<dbReference type="InterPro" id="IPR017871">
    <property type="entry name" value="ABC_transporter-like_CS"/>
</dbReference>
<evidence type="ECO:0000256" key="3">
    <source>
        <dbReference type="SAM" id="Coils"/>
    </source>
</evidence>
<dbReference type="InterPro" id="IPR032781">
    <property type="entry name" value="ABC_tran_Xtn"/>
</dbReference>
<reference evidence="6 7" key="1">
    <citation type="submission" date="2022-10" db="EMBL/GenBank/DDBJ databases">
        <title>Comparative genomics and taxonomic characterization of three novel marine species of genus Reichenbachiella exhibiting antioxidant and polysaccharide degradation activities.</title>
        <authorList>
            <person name="Muhammad N."/>
            <person name="Lee Y.-J."/>
            <person name="Ko J."/>
            <person name="Kim S.-G."/>
        </authorList>
    </citation>
    <scope>NUCLEOTIDE SEQUENCE [LARGE SCALE GENOMIC DNA]</scope>
    <source>
        <strain evidence="6 7">ABR2-5</strain>
    </source>
</reference>
<sequence>MPPIAVSVEKLSKSYNEKQLFEGITFGIDQGQKVALVGVNGCGKTTLLNIISGKDTQDEGEVSFQRDLKVSYLAQSPDLSGFETVLDSIFDPTHPESRLLGEYWQLVEKDAPTDADQARIEVLVSEIDAINAWDYEFRLKEILGKLGINDLRQKISSMSGGQQKRIALAKALLDQPDFLLLDEPTNHLDLDIIEWLEDYLDTANLSLLMVTHDRYFLDRVCNEIVEIDRGQIHKYNGNYAYYLEKKAEQEEIQQVEKDKAKNLLSKELEWMRRQPKARGTKAKYRVDAFHETKKKAKVDLSKQQMEIKLSGRRQGKKILELKDVAKSWADQPIFSNFSHVFTRGEKVGIVGQNGTGKSTFLNVLTGSVASDAGEIDQGLNTVFGYYHQQTIEEDPGKKVIDVISEIADAIQLEDGSTISASQLLNQFLFPPKAQHDFVAKLSGGEKRRLQLLKVLISNPNFLILDEPTNDLDIVTLNVLEDYLDNFQGCLMIVSHDRCFMDRLVDHLFVFDESATIKDFPGNYTDYRTQLEEEKKAQHAQSSAPKTDNTTKVRTEEKRKLSYNEKREFESLESEIEKLNERKAELEEWMNSGEMDHEKLSTWSQELQEVNDSLDEKEMRWLELSELA</sequence>
<dbReference type="InterPro" id="IPR003593">
    <property type="entry name" value="AAA+_ATPase"/>
</dbReference>
<keyword evidence="7" id="KW-1185">Reference proteome</keyword>
<keyword evidence="1" id="KW-0547">Nucleotide-binding</keyword>
<dbReference type="PROSITE" id="PS00211">
    <property type="entry name" value="ABC_TRANSPORTER_1"/>
    <property type="match status" value="2"/>
</dbReference>
<name>A0ABT3D063_9BACT</name>
<evidence type="ECO:0000256" key="4">
    <source>
        <dbReference type="SAM" id="MobiDB-lite"/>
    </source>
</evidence>
<dbReference type="InterPro" id="IPR027417">
    <property type="entry name" value="P-loop_NTPase"/>
</dbReference>
<feature type="domain" description="ABC transporter" evidence="5">
    <location>
        <begin position="319"/>
        <end position="537"/>
    </location>
</feature>
<dbReference type="PANTHER" id="PTHR42855:SF1">
    <property type="entry name" value="ABC TRANSPORTER DOMAIN-CONTAINING PROTEIN"/>
    <property type="match status" value="1"/>
</dbReference>
<dbReference type="InterPro" id="IPR051309">
    <property type="entry name" value="ABCF_ATPase"/>
</dbReference>
<feature type="region of interest" description="Disordered" evidence="4">
    <location>
        <begin position="531"/>
        <end position="558"/>
    </location>
</feature>
<dbReference type="Pfam" id="PF16326">
    <property type="entry name" value="ABC_tran_CTD"/>
    <property type="match status" value="1"/>
</dbReference>
<dbReference type="PROSITE" id="PS50893">
    <property type="entry name" value="ABC_TRANSPORTER_2"/>
    <property type="match status" value="2"/>
</dbReference>
<feature type="compositionally biased region" description="Basic and acidic residues" evidence="4">
    <location>
        <begin position="548"/>
        <end position="558"/>
    </location>
</feature>
<protein>
    <submittedName>
        <fullName evidence="6">ABC-F family ATP-binding cassette domain-containing protein</fullName>
    </submittedName>
</protein>
<dbReference type="Gene3D" id="1.10.287.380">
    <property type="entry name" value="Valyl-tRNA synthetase, C-terminal domain"/>
    <property type="match status" value="1"/>
</dbReference>